<comment type="caution">
    <text evidence="3">The sequence shown here is derived from an EMBL/GenBank/DDBJ whole genome shotgun (WGS) entry which is preliminary data.</text>
</comment>
<dbReference type="AlphaFoldDB" id="A0ABC9WIW6"/>
<dbReference type="Pfam" id="PF15275">
    <property type="entry name" value="PEHE"/>
    <property type="match status" value="1"/>
</dbReference>
<keyword evidence="4" id="KW-1185">Reference proteome</keyword>
<feature type="compositionally biased region" description="Polar residues" evidence="1">
    <location>
        <begin position="496"/>
        <end position="509"/>
    </location>
</feature>
<evidence type="ECO:0000259" key="2">
    <source>
        <dbReference type="PROSITE" id="PS52052"/>
    </source>
</evidence>
<proteinExistence type="predicted"/>
<sequence>MAAAATAPGLCPLPTGRATATRGRQAALRRRAWRLRRRLRVLQARQVERHVRHQLAGLARHLGRVGLPPALGPDLRLLAASATARLRATQGVCDSDATGSSSGSGEESEADGAGQRRPAAASPEHHHAECQWAMERAAIICRWTWLQAQISDLEYRIRQQTDIYKQLRAAKGPVVLGGDRQPGDLMKKQGHLGSVSLVASQKNKWLSPSSSIPRRPVEDAVPSRCLYNMQKQSFHFTESLGNPLCPCPSSTPSNVSPAPLQACTASPRKVNRVLNCLHTGSSSSSSLTSMNGKEGFGKQNPLHNFVAVSDNTCVAARIRPVCTYKKRKLVRATSVSHFSRKPLKPLTVKCSCEWPNSCILCSCEAPVQTIDPDTMSLEERIALLDSGFHPILSLSHGNPLHLHFETLLREGGLQRLLSRELKTLKMSHFGQKQDPTNSAFPKLRSSLLLASRSLFEGRRQPEGPSSHSFPVCSPWAHKYGSLHLLSLCPKPPPAPSASQVPFTGSSAMSSKRRKAERSYDIDNIVIPMSMAATARVEKPEYKEVVVPSWRIEELEELPPFNQADSELEDTSDEMYSSHHSKYEDLERARWDSWAAATSHKRGSSRTRTVLSCSEGTRSSLEMLDEAMQNVQPWEPRTFPLSDSLHPGLLQCTSEGGYEQADSQPHVSSNVIPSVAGMQFSGTHLQTDSNKSTEEFVVQHCNPGKLVNDDTPELWCV</sequence>
<dbReference type="GO" id="GO:1902562">
    <property type="term" value="C:H4 histone acetyltransferase complex"/>
    <property type="evidence" value="ECO:0007669"/>
    <property type="project" value="UniProtKB-ARBA"/>
</dbReference>
<dbReference type="Gene3D" id="6.10.250.3170">
    <property type="match status" value="1"/>
</dbReference>
<feature type="region of interest" description="Disordered" evidence="1">
    <location>
        <begin position="493"/>
        <end position="515"/>
    </location>
</feature>
<feature type="region of interest" description="Disordered" evidence="1">
    <location>
        <begin position="92"/>
        <end position="124"/>
    </location>
</feature>
<feature type="compositionally biased region" description="Low complexity" evidence="1">
    <location>
        <begin position="92"/>
        <end position="105"/>
    </location>
</feature>
<dbReference type="Proteomes" id="UP001623348">
    <property type="component" value="Unassembled WGS sequence"/>
</dbReference>
<organism evidence="3 4">
    <name type="scientific">Grus japonensis</name>
    <name type="common">Japanese crane</name>
    <name type="synonym">Red-crowned crane</name>
    <dbReference type="NCBI Taxonomy" id="30415"/>
    <lineage>
        <taxon>Eukaryota</taxon>
        <taxon>Metazoa</taxon>
        <taxon>Chordata</taxon>
        <taxon>Craniata</taxon>
        <taxon>Vertebrata</taxon>
        <taxon>Euteleostomi</taxon>
        <taxon>Archelosauria</taxon>
        <taxon>Archosauria</taxon>
        <taxon>Dinosauria</taxon>
        <taxon>Saurischia</taxon>
        <taxon>Theropoda</taxon>
        <taxon>Coelurosauria</taxon>
        <taxon>Aves</taxon>
        <taxon>Neognathae</taxon>
        <taxon>Neoaves</taxon>
        <taxon>Gruiformes</taxon>
        <taxon>Gruidae</taxon>
        <taxon>Grus</taxon>
    </lineage>
</organism>
<dbReference type="EMBL" id="BAAFJT010000002">
    <property type="protein sequence ID" value="GAB0185115.1"/>
    <property type="molecule type" value="Genomic_DNA"/>
</dbReference>
<name>A0ABC9WIW6_GRUJA</name>
<dbReference type="InterPro" id="IPR026180">
    <property type="entry name" value="NSL1"/>
</dbReference>
<feature type="domain" description="PEHE" evidence="2">
    <location>
        <begin position="543"/>
        <end position="679"/>
    </location>
</feature>
<evidence type="ECO:0000313" key="3">
    <source>
        <dbReference type="EMBL" id="GAB0185115.1"/>
    </source>
</evidence>
<protein>
    <submittedName>
        <fullName evidence="3">KAT8 regulatory NSL complex subunit 1-like</fullName>
    </submittedName>
</protein>
<reference evidence="3 4" key="1">
    <citation type="submission" date="2024-06" db="EMBL/GenBank/DDBJ databases">
        <title>The draft genome of Grus japonensis, version 3.</title>
        <authorList>
            <person name="Nabeshima K."/>
            <person name="Suzuki S."/>
            <person name="Onuma M."/>
        </authorList>
    </citation>
    <scope>NUCLEOTIDE SEQUENCE [LARGE SCALE GENOMIC DNA]</scope>
    <source>
        <strain evidence="3 4">451A</strain>
    </source>
</reference>
<dbReference type="SMART" id="SM01300">
    <property type="entry name" value="PEHE"/>
    <property type="match status" value="1"/>
</dbReference>
<evidence type="ECO:0000256" key="1">
    <source>
        <dbReference type="SAM" id="MobiDB-lite"/>
    </source>
</evidence>
<dbReference type="PANTHER" id="PTHR22443">
    <property type="entry name" value="NON-SPECIFIC LETHAL 1, ISOFORM M"/>
    <property type="match status" value="1"/>
</dbReference>
<dbReference type="PROSITE" id="PS52052">
    <property type="entry name" value="PEHE"/>
    <property type="match status" value="1"/>
</dbReference>
<feature type="compositionally biased region" description="Low complexity" evidence="1">
    <location>
        <begin position="15"/>
        <end position="24"/>
    </location>
</feature>
<dbReference type="InterPro" id="IPR029332">
    <property type="entry name" value="PEHE_dom"/>
</dbReference>
<dbReference type="PANTHER" id="PTHR22443:SF17">
    <property type="entry name" value="KAT8 REGULATORY NSL COMPLEX SUBUNIT 1-LIKE"/>
    <property type="match status" value="1"/>
</dbReference>
<accession>A0ABC9WIW6</accession>
<evidence type="ECO:0000313" key="4">
    <source>
        <dbReference type="Proteomes" id="UP001623348"/>
    </source>
</evidence>
<feature type="region of interest" description="Disordered" evidence="1">
    <location>
        <begin position="1"/>
        <end position="24"/>
    </location>
</feature>
<gene>
    <name evidence="3" type="ORF">GRJ2_000976800</name>
</gene>